<organism evidence="2 3">
    <name type="scientific">Berkelbacteria bacterium GW2011_GWA2_38_9</name>
    <dbReference type="NCBI Taxonomy" id="1618334"/>
    <lineage>
        <taxon>Bacteria</taxon>
        <taxon>Candidatus Berkelbacteria</taxon>
    </lineage>
</organism>
<keyword evidence="1" id="KW-0472">Membrane</keyword>
<feature type="transmembrane region" description="Helical" evidence="1">
    <location>
        <begin position="96"/>
        <end position="115"/>
    </location>
</feature>
<evidence type="ECO:0000313" key="2">
    <source>
        <dbReference type="EMBL" id="KKQ88011.1"/>
    </source>
</evidence>
<reference evidence="2 3" key="1">
    <citation type="journal article" date="2015" name="Nature">
        <title>rRNA introns, odd ribosomes, and small enigmatic genomes across a large radiation of phyla.</title>
        <authorList>
            <person name="Brown C.T."/>
            <person name="Hug L.A."/>
            <person name="Thomas B.C."/>
            <person name="Sharon I."/>
            <person name="Castelle C.J."/>
            <person name="Singh A."/>
            <person name="Wilkins M.J."/>
            <person name="Williams K.H."/>
            <person name="Banfield J.F."/>
        </authorList>
    </citation>
    <scope>NUCLEOTIDE SEQUENCE [LARGE SCALE GENOMIC DNA]</scope>
</reference>
<feature type="transmembrane region" description="Helical" evidence="1">
    <location>
        <begin position="121"/>
        <end position="148"/>
    </location>
</feature>
<feature type="transmembrane region" description="Helical" evidence="1">
    <location>
        <begin position="70"/>
        <end position="89"/>
    </location>
</feature>
<dbReference type="Proteomes" id="UP000033934">
    <property type="component" value="Unassembled WGS sequence"/>
</dbReference>
<evidence type="ECO:0008006" key="4">
    <source>
        <dbReference type="Google" id="ProtNLM"/>
    </source>
</evidence>
<accession>A0A0G0PFE2</accession>
<protein>
    <recommendedName>
        <fullName evidence="4">Rod shape-determining protein MreD</fullName>
    </recommendedName>
</protein>
<evidence type="ECO:0000313" key="3">
    <source>
        <dbReference type="Proteomes" id="UP000033934"/>
    </source>
</evidence>
<keyword evidence="1" id="KW-1133">Transmembrane helix</keyword>
<comment type="caution">
    <text evidence="2">The sequence shown here is derived from an EMBL/GenBank/DDBJ whole genome shotgun (WGS) entry which is preliminary data.</text>
</comment>
<proteinExistence type="predicted"/>
<evidence type="ECO:0000256" key="1">
    <source>
        <dbReference type="SAM" id="Phobius"/>
    </source>
</evidence>
<dbReference type="EMBL" id="LBVO01000042">
    <property type="protein sequence ID" value="KKQ88011.1"/>
    <property type="molecule type" value="Genomic_DNA"/>
</dbReference>
<keyword evidence="1" id="KW-0812">Transmembrane</keyword>
<sequence length="160" mass="18264">MTKFILLIILGFSVAIADVSLVPNIALSWPLMLVPTILSFILNTRVKNGLPFVIGVGIILDIYSSHRFGIWLALFLSLYCLLFYLKTFFSESGLSYLLFATIFIYLMIELVNKFIFGITLIFFPILAAILIEIILAIVIWSFFLKFFLKPKQISLLERSI</sequence>
<name>A0A0G0PFE2_9BACT</name>
<dbReference type="AlphaFoldDB" id="A0A0G0PFE2"/>
<gene>
    <name evidence="2" type="ORF">UT11_C0042G0005</name>
</gene>